<feature type="chain" id="PRO_5011636515" description="DUF302 domain-containing protein" evidence="1">
    <location>
        <begin position="18"/>
        <end position="141"/>
    </location>
</feature>
<name>A0A1I6QX67_9RHOB</name>
<gene>
    <name evidence="3" type="ORF">SAMN04488050_102444</name>
</gene>
<dbReference type="RefSeq" id="WP_092420093.1">
    <property type="nucleotide sequence ID" value="NZ_FNCL01000001.1"/>
</dbReference>
<dbReference type="AlphaFoldDB" id="A0A1I6QX67"/>
<dbReference type="InterPro" id="IPR035923">
    <property type="entry name" value="TT1751-like_sf"/>
</dbReference>
<dbReference type="Gene3D" id="3.30.310.70">
    <property type="entry name" value="TT1751-like domain"/>
    <property type="match status" value="1"/>
</dbReference>
<keyword evidence="4" id="KW-1185">Reference proteome</keyword>
<evidence type="ECO:0000313" key="3">
    <source>
        <dbReference type="EMBL" id="SFS57066.1"/>
    </source>
</evidence>
<dbReference type="InterPro" id="IPR005180">
    <property type="entry name" value="DUF302"/>
</dbReference>
<feature type="domain" description="DUF302" evidence="2">
    <location>
        <begin position="73"/>
        <end position="116"/>
    </location>
</feature>
<keyword evidence="1" id="KW-0732">Signal</keyword>
<evidence type="ECO:0000256" key="1">
    <source>
        <dbReference type="SAM" id="SignalP"/>
    </source>
</evidence>
<proteinExistence type="predicted"/>
<evidence type="ECO:0000259" key="2">
    <source>
        <dbReference type="Pfam" id="PF03625"/>
    </source>
</evidence>
<sequence length="141" mass="15321">MFKMLALLIGLPAAAMAQEVITQPYDGSFDEATFALENAIIGEGLVVDHVSRVGEMLARTGADIGAETHLYDAADVYLFCSATTSREVMEADPDNIAFCPYAIFVESRNGETRVGYRSFERESMAPVNELLARITAAATEF</sequence>
<reference evidence="4" key="1">
    <citation type="submission" date="2016-10" db="EMBL/GenBank/DDBJ databases">
        <authorList>
            <person name="Varghese N."/>
            <person name="Submissions S."/>
        </authorList>
    </citation>
    <scope>NUCLEOTIDE SEQUENCE [LARGE SCALE GENOMIC DNA]</scope>
    <source>
        <strain evidence="4">DSM 26894</strain>
    </source>
</reference>
<dbReference type="SUPFAM" id="SSF103247">
    <property type="entry name" value="TT1751-like"/>
    <property type="match status" value="1"/>
</dbReference>
<dbReference type="Proteomes" id="UP000199392">
    <property type="component" value="Unassembled WGS sequence"/>
</dbReference>
<dbReference type="Pfam" id="PF03625">
    <property type="entry name" value="DUF302"/>
    <property type="match status" value="1"/>
</dbReference>
<evidence type="ECO:0000313" key="4">
    <source>
        <dbReference type="Proteomes" id="UP000199392"/>
    </source>
</evidence>
<organism evidence="3 4">
    <name type="scientific">Alloyangia pacifica</name>
    <dbReference type="NCBI Taxonomy" id="311180"/>
    <lineage>
        <taxon>Bacteria</taxon>
        <taxon>Pseudomonadati</taxon>
        <taxon>Pseudomonadota</taxon>
        <taxon>Alphaproteobacteria</taxon>
        <taxon>Rhodobacterales</taxon>
        <taxon>Roseobacteraceae</taxon>
        <taxon>Alloyangia</taxon>
    </lineage>
</organism>
<protein>
    <recommendedName>
        <fullName evidence="2">DUF302 domain-containing protein</fullName>
    </recommendedName>
</protein>
<dbReference type="OrthoDB" id="7363179at2"/>
<feature type="signal peptide" evidence="1">
    <location>
        <begin position="1"/>
        <end position="17"/>
    </location>
</feature>
<dbReference type="EMBL" id="FOZW01000002">
    <property type="protein sequence ID" value="SFS57066.1"/>
    <property type="molecule type" value="Genomic_DNA"/>
</dbReference>
<accession>A0A1I6QX67</accession>
<dbReference type="STRING" id="311180.SAMN04488050_102444"/>